<keyword evidence="10" id="KW-1185">Reference proteome</keyword>
<evidence type="ECO:0000256" key="6">
    <source>
        <dbReference type="ARBA" id="ARBA00023125"/>
    </source>
</evidence>
<keyword evidence="4" id="KW-0663">Pyridoxal phosphate</keyword>
<dbReference type="GO" id="GO:0008483">
    <property type="term" value="F:transaminase activity"/>
    <property type="evidence" value="ECO:0007669"/>
    <property type="project" value="UniProtKB-KW"/>
</dbReference>
<evidence type="ECO:0000256" key="1">
    <source>
        <dbReference type="ARBA" id="ARBA00001933"/>
    </source>
</evidence>
<dbReference type="SUPFAM" id="SSF46785">
    <property type="entry name" value="Winged helix' DNA-binding domain"/>
    <property type="match status" value="1"/>
</dbReference>
<dbReference type="InterPro" id="IPR015424">
    <property type="entry name" value="PyrdxlP-dep_Trfase"/>
</dbReference>
<keyword evidence="3 9" id="KW-0032">Aminotransferase</keyword>
<evidence type="ECO:0000256" key="3">
    <source>
        <dbReference type="ARBA" id="ARBA00022576"/>
    </source>
</evidence>
<comment type="caution">
    <text evidence="9">The sequence shown here is derived from an EMBL/GenBank/DDBJ whole genome shotgun (WGS) entry which is preliminary data.</text>
</comment>
<accession>I3E5G1</accession>
<dbReference type="InterPro" id="IPR036390">
    <property type="entry name" value="WH_DNA-bd_sf"/>
</dbReference>
<dbReference type="SMART" id="SM00345">
    <property type="entry name" value="HTH_GNTR"/>
    <property type="match status" value="1"/>
</dbReference>
<dbReference type="EMBL" id="AFEU01000001">
    <property type="protein sequence ID" value="EIJ81732.1"/>
    <property type="molecule type" value="Genomic_DNA"/>
</dbReference>
<dbReference type="PANTHER" id="PTHR46577:SF1">
    <property type="entry name" value="HTH-TYPE TRANSCRIPTIONAL REGULATORY PROTEIN GABR"/>
    <property type="match status" value="1"/>
</dbReference>
<dbReference type="PATRIC" id="fig|997296.3.peg.512"/>
<proteinExistence type="inferred from homology"/>
<evidence type="ECO:0000259" key="8">
    <source>
        <dbReference type="PROSITE" id="PS50949"/>
    </source>
</evidence>
<dbReference type="OrthoDB" id="9808770at2"/>
<protein>
    <submittedName>
        <fullName evidence="9">Transcriptional regulator, GntR family with aminotransferase domain protein</fullName>
    </submittedName>
</protein>
<reference evidence="9 10" key="1">
    <citation type="journal article" date="2012" name="Appl. Environ. Microbiol.">
        <title>Genome Sequence of Thermotolerant Bacillus methanolicus: Features and Regulation Related to Methylotrophy and Production of L-Lysine and L-Glutamate from Methanol.</title>
        <authorList>
            <person name="Heggeset T.M."/>
            <person name="Krog A."/>
            <person name="Balzer S."/>
            <person name="Wentzel A."/>
            <person name="Ellingsen T.E."/>
            <person name="Brautaset T."/>
        </authorList>
    </citation>
    <scope>NUCLEOTIDE SEQUENCE [LARGE SCALE GENOMIC DNA]</scope>
    <source>
        <strain evidence="9 10">PB1</strain>
    </source>
</reference>
<dbReference type="STRING" id="997296.PB1_02295"/>
<dbReference type="GO" id="GO:0003700">
    <property type="term" value="F:DNA-binding transcription factor activity"/>
    <property type="evidence" value="ECO:0007669"/>
    <property type="project" value="InterPro"/>
</dbReference>
<dbReference type="CDD" id="cd07377">
    <property type="entry name" value="WHTH_GntR"/>
    <property type="match status" value="1"/>
</dbReference>
<evidence type="ECO:0000256" key="4">
    <source>
        <dbReference type="ARBA" id="ARBA00022898"/>
    </source>
</evidence>
<dbReference type="InterPro" id="IPR000524">
    <property type="entry name" value="Tscrpt_reg_HTH_GntR"/>
</dbReference>
<keyword evidence="6" id="KW-0238">DNA-binding</keyword>
<dbReference type="SUPFAM" id="SSF53383">
    <property type="entry name" value="PLP-dependent transferases"/>
    <property type="match status" value="1"/>
</dbReference>
<dbReference type="GO" id="GO:0030170">
    <property type="term" value="F:pyridoxal phosphate binding"/>
    <property type="evidence" value="ECO:0007669"/>
    <property type="project" value="InterPro"/>
</dbReference>
<dbReference type="PRINTS" id="PR00035">
    <property type="entry name" value="HTHGNTR"/>
</dbReference>
<organism evidence="9 10">
    <name type="scientific">Bacillus methanolicus PB1</name>
    <dbReference type="NCBI Taxonomy" id="997296"/>
    <lineage>
        <taxon>Bacteria</taxon>
        <taxon>Bacillati</taxon>
        <taxon>Bacillota</taxon>
        <taxon>Bacilli</taxon>
        <taxon>Bacillales</taxon>
        <taxon>Bacillaceae</taxon>
        <taxon>Bacillus</taxon>
    </lineage>
</organism>
<evidence type="ECO:0000256" key="7">
    <source>
        <dbReference type="ARBA" id="ARBA00023163"/>
    </source>
</evidence>
<dbReference type="Proteomes" id="UP000010523">
    <property type="component" value="Unassembled WGS sequence"/>
</dbReference>
<comment type="cofactor">
    <cofactor evidence="1">
        <name>pyridoxal 5'-phosphate</name>
        <dbReference type="ChEBI" id="CHEBI:597326"/>
    </cofactor>
</comment>
<dbReference type="GO" id="GO:0003677">
    <property type="term" value="F:DNA binding"/>
    <property type="evidence" value="ECO:0007669"/>
    <property type="project" value="UniProtKB-KW"/>
</dbReference>
<dbReference type="InterPro" id="IPR051446">
    <property type="entry name" value="HTH_trans_reg/aminotransferase"/>
</dbReference>
<dbReference type="Pfam" id="PF00155">
    <property type="entry name" value="Aminotran_1_2"/>
    <property type="match status" value="1"/>
</dbReference>
<keyword evidence="5" id="KW-0805">Transcription regulation</keyword>
<evidence type="ECO:0000256" key="2">
    <source>
        <dbReference type="ARBA" id="ARBA00005384"/>
    </source>
</evidence>
<dbReference type="Gene3D" id="1.10.10.10">
    <property type="entry name" value="Winged helix-like DNA-binding domain superfamily/Winged helix DNA-binding domain"/>
    <property type="match status" value="1"/>
</dbReference>
<dbReference type="RefSeq" id="WP_003350472.1">
    <property type="nucleotide sequence ID" value="NZ_AFEU01000001.1"/>
</dbReference>
<dbReference type="eggNOG" id="COG1167">
    <property type="taxonomic scope" value="Bacteria"/>
</dbReference>
<name>I3E5G1_BACMT</name>
<keyword evidence="9" id="KW-0808">Transferase</keyword>
<dbReference type="InterPro" id="IPR015421">
    <property type="entry name" value="PyrdxlP-dep_Trfase_major"/>
</dbReference>
<dbReference type="AlphaFoldDB" id="I3E5G1"/>
<dbReference type="InterPro" id="IPR004839">
    <property type="entry name" value="Aminotransferase_I/II_large"/>
</dbReference>
<evidence type="ECO:0000313" key="10">
    <source>
        <dbReference type="Proteomes" id="UP000010523"/>
    </source>
</evidence>
<dbReference type="PANTHER" id="PTHR46577">
    <property type="entry name" value="HTH-TYPE TRANSCRIPTIONAL REGULATORY PROTEIN GABR"/>
    <property type="match status" value="1"/>
</dbReference>
<dbReference type="Pfam" id="PF00392">
    <property type="entry name" value="GntR"/>
    <property type="match status" value="1"/>
</dbReference>
<keyword evidence="7" id="KW-0804">Transcription</keyword>
<sequence length="466" mass="53417">MFWLPIDRSLNIPLIRQVYEQIRTRILNGELAAGECLPPTRELASNLGISRNVVVEAYEQLLAEGFIEARQGSGTFVAEGAFLDQQKKSDYLSFFKIQDITEETTELIDFRSGVPALDMFPRHIWGQIAKQVCVETPHSIFGYGYPEGRSELRHILSRYLKRTRGVHCHPDQLVITSGATQALSLIANLLLSRGEEVIIEDPITHEIQTIFSSPGSVLHPIPVDEQGMRTDMIPQNKKPRFIFVTPSHQFPLGGTLPIQRRIQLIQFARKVDCFIVEDDYDSEFRYQGAPIHSLQGLDPDRVIYIGTFSKILSPALRLGYLILPPSLTKRCKELKWFTDLHTPSLQQLTLARFIDERHLERHIRKMKKIYKTRRDHVKKCLLEQFGDKVKLSGDSTGLHMIAEFQNIEFSNEKVKEIIAEHKVKIYPVELHTIQKGMHQNKIILGYGNLTLEEIKEGIHRLKNALI</sequence>
<dbReference type="Gene3D" id="3.40.640.10">
    <property type="entry name" value="Type I PLP-dependent aspartate aminotransferase-like (Major domain)"/>
    <property type="match status" value="1"/>
</dbReference>
<evidence type="ECO:0000256" key="5">
    <source>
        <dbReference type="ARBA" id="ARBA00023015"/>
    </source>
</evidence>
<dbReference type="PROSITE" id="PS50949">
    <property type="entry name" value="HTH_GNTR"/>
    <property type="match status" value="1"/>
</dbReference>
<feature type="domain" description="HTH gntR-type" evidence="8">
    <location>
        <begin position="12"/>
        <end position="80"/>
    </location>
</feature>
<dbReference type="InterPro" id="IPR036388">
    <property type="entry name" value="WH-like_DNA-bd_sf"/>
</dbReference>
<evidence type="ECO:0000313" key="9">
    <source>
        <dbReference type="EMBL" id="EIJ81732.1"/>
    </source>
</evidence>
<dbReference type="CDD" id="cd00609">
    <property type="entry name" value="AAT_like"/>
    <property type="match status" value="1"/>
</dbReference>
<comment type="similarity">
    <text evidence="2">In the C-terminal section; belongs to the class-I pyridoxal-phosphate-dependent aminotransferase family.</text>
</comment>
<gene>
    <name evidence="9" type="ORF">PB1_02295</name>
</gene>